<dbReference type="OrthoDB" id="3357408at2759"/>
<feature type="transmembrane region" description="Helical" evidence="1">
    <location>
        <begin position="129"/>
        <end position="153"/>
    </location>
</feature>
<accession>A0A9P6CVQ7</accession>
<keyword evidence="1" id="KW-0472">Membrane</keyword>
<name>A0A9P6CVQ7_9AGAR</name>
<dbReference type="Proteomes" id="UP000807469">
    <property type="component" value="Unassembled WGS sequence"/>
</dbReference>
<feature type="transmembrane region" description="Helical" evidence="1">
    <location>
        <begin position="244"/>
        <end position="265"/>
    </location>
</feature>
<feature type="transmembrane region" description="Helical" evidence="1">
    <location>
        <begin position="93"/>
        <end position="117"/>
    </location>
</feature>
<feature type="transmembrane region" description="Helical" evidence="1">
    <location>
        <begin position="218"/>
        <end position="238"/>
    </location>
</feature>
<feature type="transmembrane region" description="Helical" evidence="1">
    <location>
        <begin position="52"/>
        <end position="73"/>
    </location>
</feature>
<comment type="caution">
    <text evidence="2">The sequence shown here is derived from an EMBL/GenBank/DDBJ whole genome shotgun (WGS) entry which is preliminary data.</text>
</comment>
<keyword evidence="1" id="KW-1133">Transmembrane helix</keyword>
<evidence type="ECO:0000313" key="2">
    <source>
        <dbReference type="EMBL" id="KAF9473813.1"/>
    </source>
</evidence>
<evidence type="ECO:0000313" key="3">
    <source>
        <dbReference type="Proteomes" id="UP000807469"/>
    </source>
</evidence>
<feature type="transmembrane region" description="Helical" evidence="1">
    <location>
        <begin position="173"/>
        <end position="197"/>
    </location>
</feature>
<dbReference type="EMBL" id="MU155414">
    <property type="protein sequence ID" value="KAF9473813.1"/>
    <property type="molecule type" value="Genomic_DNA"/>
</dbReference>
<gene>
    <name evidence="2" type="ORF">BDN70DRAFT_997441</name>
</gene>
<evidence type="ECO:0000256" key="1">
    <source>
        <dbReference type="SAM" id="Phobius"/>
    </source>
</evidence>
<reference evidence="2" key="1">
    <citation type="submission" date="2020-11" db="EMBL/GenBank/DDBJ databases">
        <authorList>
            <consortium name="DOE Joint Genome Institute"/>
            <person name="Ahrendt S."/>
            <person name="Riley R."/>
            <person name="Andreopoulos W."/>
            <person name="Labutti K."/>
            <person name="Pangilinan J."/>
            <person name="Ruiz-Duenas F.J."/>
            <person name="Barrasa J.M."/>
            <person name="Sanchez-Garcia M."/>
            <person name="Camarero S."/>
            <person name="Miyauchi S."/>
            <person name="Serrano A."/>
            <person name="Linde D."/>
            <person name="Babiker R."/>
            <person name="Drula E."/>
            <person name="Ayuso-Fernandez I."/>
            <person name="Pacheco R."/>
            <person name="Padilla G."/>
            <person name="Ferreira P."/>
            <person name="Barriuso J."/>
            <person name="Kellner H."/>
            <person name="Castanera R."/>
            <person name="Alfaro M."/>
            <person name="Ramirez L."/>
            <person name="Pisabarro A.G."/>
            <person name="Kuo A."/>
            <person name="Tritt A."/>
            <person name="Lipzen A."/>
            <person name="He G."/>
            <person name="Yan M."/>
            <person name="Ng V."/>
            <person name="Cullen D."/>
            <person name="Martin F."/>
            <person name="Rosso M.-N."/>
            <person name="Henrissat B."/>
            <person name="Hibbett D."/>
            <person name="Martinez A.T."/>
            <person name="Grigoriev I.V."/>
        </authorList>
    </citation>
    <scope>NUCLEOTIDE SEQUENCE</scope>
    <source>
        <strain evidence="2">CIRM-BRFM 674</strain>
    </source>
</reference>
<keyword evidence="3" id="KW-1185">Reference proteome</keyword>
<keyword evidence="1" id="KW-0812">Transmembrane</keyword>
<proteinExistence type="predicted"/>
<organism evidence="2 3">
    <name type="scientific">Pholiota conissans</name>
    <dbReference type="NCBI Taxonomy" id="109636"/>
    <lineage>
        <taxon>Eukaryota</taxon>
        <taxon>Fungi</taxon>
        <taxon>Dikarya</taxon>
        <taxon>Basidiomycota</taxon>
        <taxon>Agaricomycotina</taxon>
        <taxon>Agaricomycetes</taxon>
        <taxon>Agaricomycetidae</taxon>
        <taxon>Agaricales</taxon>
        <taxon>Agaricineae</taxon>
        <taxon>Strophariaceae</taxon>
        <taxon>Pholiota</taxon>
    </lineage>
</organism>
<feature type="transmembrane region" description="Helical" evidence="1">
    <location>
        <begin position="12"/>
        <end position="31"/>
    </location>
</feature>
<protein>
    <submittedName>
        <fullName evidence="2">Uncharacterized protein</fullName>
    </submittedName>
</protein>
<dbReference type="AlphaFoldDB" id="A0A9P6CVQ7"/>
<sequence>MDNVPPEKEIIIAFTGALSYGIYVLTLCYCLRWLLFSDEGWTARRNRKWSMVIISIAIFVLVTAYLAVGLYRNTKTIHDIINNIPANNPDGKIPWTSTVICVLANLTALLADIVLMYRCWIVYGMRNRILIFPIIMWIAGFICTILQGYWQIIHSNLNHKWNIVNMTIGPGMILIPFWGTTLLLNIYCMSMLMYRIWDATKESRGSSNIKILQFTLRILAESGFLYFSTTVTHFIVWFTPNNMAIRIASEINIPTIGIAFNLILIRAGYNSAQGEAGSAVDNYTSRAVSMMRYATDGDIMACQKVVIDISQETSFASESV</sequence>